<keyword evidence="2" id="KW-1185">Reference proteome</keyword>
<dbReference type="InterPro" id="IPR050561">
    <property type="entry name" value="PTP"/>
</dbReference>
<dbReference type="Proteomes" id="UP000319801">
    <property type="component" value="Unassembled WGS sequence"/>
</dbReference>
<evidence type="ECO:0000313" key="1">
    <source>
        <dbReference type="EMBL" id="TSK38347.1"/>
    </source>
</evidence>
<sequence length="487" mass="55226">MTLMIPVPKPSYSQARETLVKVIPPKVICLLACGGRDCRYETPVCWRPNQQAIKGLFSSWVTDDIVAMARPSTSLIKAYDIINQFKKISASEAVHYVRIKRPCSIQTRAQINMVFDFSRLLGSQLAQYPMLTTRHCAQFTMTQYLQRQAMLLHGEEARFYKHTPKILHFICTLLTALAQEASIPPEVWQELEKKAAILVLQRAVRNVLVLQRYLPVQVDESDSFESVSSWDEPFGFLERKREILMYKRSFSESDLSKISLNKDIKLGHTGEDKLSNGIISHLRKEELITPAFGILINETNSAADGQTHISSLNHRLGKSDAVRRVKYTMGTSAGFAKFTSNIELCKNNKYRKPSVVAQAMAQKEPTGSKVLQRATLLQKELNSSAYGWATLATETNPKVLSALMWIWLENLKVTSPCPHLETPILQKLIQALTRNLTEDTESYDTLLKVLKSKIRDLQRVSCFNMAARVSAIRKIPEKTCCKQMDQE</sequence>
<proteinExistence type="predicted"/>
<dbReference type="OrthoDB" id="542013at2759"/>
<accession>A0A556TQH9</accession>
<protein>
    <submittedName>
        <fullName evidence="1">Protein tyrosine phosphatase domain-containing protein 1</fullName>
    </submittedName>
</protein>
<dbReference type="PANTHER" id="PTHR23339">
    <property type="entry name" value="TYROSINE SPECIFIC PROTEIN PHOSPHATASE AND DUAL SPECIFICITY PROTEIN PHOSPHATASE"/>
    <property type="match status" value="1"/>
</dbReference>
<organism evidence="1 2">
    <name type="scientific">Bagarius yarrelli</name>
    <name type="common">Goonch</name>
    <name type="synonym">Bagrus yarrelli</name>
    <dbReference type="NCBI Taxonomy" id="175774"/>
    <lineage>
        <taxon>Eukaryota</taxon>
        <taxon>Metazoa</taxon>
        <taxon>Chordata</taxon>
        <taxon>Craniata</taxon>
        <taxon>Vertebrata</taxon>
        <taxon>Euteleostomi</taxon>
        <taxon>Actinopterygii</taxon>
        <taxon>Neopterygii</taxon>
        <taxon>Teleostei</taxon>
        <taxon>Ostariophysi</taxon>
        <taxon>Siluriformes</taxon>
        <taxon>Sisoridae</taxon>
        <taxon>Sisorinae</taxon>
        <taxon>Bagarius</taxon>
    </lineage>
</organism>
<dbReference type="AlphaFoldDB" id="A0A556TQH9"/>
<comment type="caution">
    <text evidence="1">The sequence shown here is derived from an EMBL/GenBank/DDBJ whole genome shotgun (WGS) entry which is preliminary data.</text>
</comment>
<name>A0A556TQH9_BAGYA</name>
<reference evidence="1 2" key="1">
    <citation type="journal article" date="2019" name="Genome Biol. Evol.">
        <title>Whole-Genome Sequencing of the Giant Devil Catfish, Bagarius yarrelli.</title>
        <authorList>
            <person name="Jiang W."/>
            <person name="Lv Y."/>
            <person name="Cheng L."/>
            <person name="Yang K."/>
            <person name="Chao B."/>
            <person name="Wang X."/>
            <person name="Li Y."/>
            <person name="Pan X."/>
            <person name="You X."/>
            <person name="Zhang Y."/>
            <person name="Yang J."/>
            <person name="Li J."/>
            <person name="Zhang X."/>
            <person name="Liu S."/>
            <person name="Sun C."/>
            <person name="Yang J."/>
            <person name="Shi Q."/>
        </authorList>
    </citation>
    <scope>NUCLEOTIDE SEQUENCE [LARGE SCALE GENOMIC DNA]</scope>
    <source>
        <strain evidence="1">JWS20170419001</strain>
        <tissue evidence="1">Muscle</tissue>
    </source>
</reference>
<evidence type="ECO:0000313" key="2">
    <source>
        <dbReference type="Proteomes" id="UP000319801"/>
    </source>
</evidence>
<dbReference type="EMBL" id="VCAZ01000011">
    <property type="protein sequence ID" value="TSK38347.1"/>
    <property type="molecule type" value="Genomic_DNA"/>
</dbReference>
<gene>
    <name evidence="1" type="ORF">Baya_2763</name>
</gene>
<dbReference type="InterPro" id="IPR029021">
    <property type="entry name" value="Prot-tyrosine_phosphatase-like"/>
</dbReference>
<dbReference type="SUPFAM" id="SSF52799">
    <property type="entry name" value="(Phosphotyrosine protein) phosphatases II"/>
    <property type="match status" value="1"/>
</dbReference>